<keyword evidence="5" id="KW-1185">Reference proteome</keyword>
<gene>
    <name evidence="4" type="primary">mrd1</name>
    <name evidence="4" type="ORF">EHP00_850</name>
</gene>
<keyword evidence="1 2" id="KW-0694">RNA-binding</keyword>
<dbReference type="InterPro" id="IPR012677">
    <property type="entry name" value="Nucleotide-bd_a/b_plait_sf"/>
</dbReference>
<evidence type="ECO:0000313" key="4">
    <source>
        <dbReference type="EMBL" id="OQS54207.1"/>
    </source>
</evidence>
<dbReference type="PROSITE" id="PS50102">
    <property type="entry name" value="RRM"/>
    <property type="match status" value="2"/>
</dbReference>
<evidence type="ECO:0000259" key="3">
    <source>
        <dbReference type="PROSITE" id="PS50102"/>
    </source>
</evidence>
<dbReference type="InterPro" id="IPR035979">
    <property type="entry name" value="RBD_domain_sf"/>
</dbReference>
<evidence type="ECO:0000256" key="2">
    <source>
        <dbReference type="PROSITE-ProRule" id="PRU00176"/>
    </source>
</evidence>
<dbReference type="EMBL" id="MNPJ01000021">
    <property type="protein sequence ID" value="OQS54207.1"/>
    <property type="molecule type" value="Genomic_DNA"/>
</dbReference>
<protein>
    <submittedName>
        <fullName evidence="4">Mrd1</fullName>
    </submittedName>
</protein>
<dbReference type="GO" id="GO:0005634">
    <property type="term" value="C:nucleus"/>
    <property type="evidence" value="ECO:0007669"/>
    <property type="project" value="TreeGrafter"/>
</dbReference>
<dbReference type="OrthoDB" id="439639at2759"/>
<evidence type="ECO:0000313" key="5">
    <source>
        <dbReference type="Proteomes" id="UP000192758"/>
    </source>
</evidence>
<dbReference type="SMART" id="SM00360">
    <property type="entry name" value="RRM"/>
    <property type="match status" value="2"/>
</dbReference>
<dbReference type="PANTHER" id="PTHR23003">
    <property type="entry name" value="RNA RECOGNITION MOTIF RRM DOMAIN CONTAINING PROTEIN"/>
    <property type="match status" value="1"/>
</dbReference>
<feature type="domain" description="RRM" evidence="3">
    <location>
        <begin position="22"/>
        <end position="99"/>
    </location>
</feature>
<dbReference type="STRING" id="646526.A0A1W0E4K8"/>
<dbReference type="GO" id="GO:0003729">
    <property type="term" value="F:mRNA binding"/>
    <property type="evidence" value="ECO:0007669"/>
    <property type="project" value="TreeGrafter"/>
</dbReference>
<name>A0A1W0E4K8_9MICR</name>
<dbReference type="VEuPathDB" id="MicrosporidiaDB:EHP00_850"/>
<dbReference type="InterPro" id="IPR000504">
    <property type="entry name" value="RRM_dom"/>
</dbReference>
<accession>A0A1W0E4K8</accession>
<dbReference type="AlphaFoldDB" id="A0A1W0E4K8"/>
<dbReference type="Pfam" id="PF00076">
    <property type="entry name" value="RRM_1"/>
    <property type="match status" value="2"/>
</dbReference>
<sequence>MKIFKNKKITENKQTTFSCKSTRIVAKNLPSFLEESAILDFFSKRNPATDVFMLKNKEGKFRRMAFIGYSTPEEAEEAVKFYNENMFKNHKITVEMGEAKNISKDSETTLSKKSKYARIFYIQNLQNIDIESIRNDVASYLFEKHKKLVKHSISEEDKGYKIEFEAQDIANDFYKNKKIICGRRIKVVVYDEDLQRKQFEHFNTLFFDFNMVLNNTAEFKNIEKDKLVDVEDKSLGVKMAILEASLVEKTKLFLEKNSVFAKKKENIVGIDKCKLIMRCEHILDVIGQIEGKTKSFEISPSKTLAIVVFEDEKTAEKIQRAFNFKRHKNGIIYVEFAPKINLESAGIVSDEKLKTKANCVCIKNLPFQATKEDLKELFGVFCKVVDVRVPKKEDGSSRGFAFCVFENNAAVEKIIEVFGISVHLYGRKLIIQKAQK</sequence>
<dbReference type="GO" id="GO:0005737">
    <property type="term" value="C:cytoplasm"/>
    <property type="evidence" value="ECO:0007669"/>
    <property type="project" value="TreeGrafter"/>
</dbReference>
<proteinExistence type="predicted"/>
<dbReference type="SUPFAM" id="SSF54928">
    <property type="entry name" value="RNA-binding domain, RBD"/>
    <property type="match status" value="2"/>
</dbReference>
<dbReference type="Gene3D" id="3.30.70.330">
    <property type="match status" value="3"/>
</dbReference>
<organism evidence="4 5">
    <name type="scientific">Ecytonucleospora hepatopenaei</name>
    <dbReference type="NCBI Taxonomy" id="646526"/>
    <lineage>
        <taxon>Eukaryota</taxon>
        <taxon>Fungi</taxon>
        <taxon>Fungi incertae sedis</taxon>
        <taxon>Microsporidia</taxon>
        <taxon>Enterocytozoonidae</taxon>
        <taxon>Ecytonucleospora</taxon>
    </lineage>
</organism>
<dbReference type="Proteomes" id="UP000192758">
    <property type="component" value="Unassembled WGS sequence"/>
</dbReference>
<feature type="domain" description="RRM" evidence="3">
    <location>
        <begin position="358"/>
        <end position="436"/>
    </location>
</feature>
<dbReference type="InterPro" id="IPR050374">
    <property type="entry name" value="RRT5_SRSF_SR"/>
</dbReference>
<reference evidence="4 5" key="1">
    <citation type="journal article" date="2017" name="Environ. Microbiol.">
        <title>Decay of the glycolytic pathway and adaptation to intranuclear parasitism within Enterocytozoonidae microsporidia.</title>
        <authorList>
            <person name="Wiredu Boakye D."/>
            <person name="Jaroenlak P."/>
            <person name="Prachumwat A."/>
            <person name="Williams T.A."/>
            <person name="Bateman K.S."/>
            <person name="Itsathitphaisarn O."/>
            <person name="Sritunyalucksana K."/>
            <person name="Paszkiewicz K.H."/>
            <person name="Moore K.A."/>
            <person name="Stentiford G.D."/>
            <person name="Williams B.A."/>
        </authorList>
    </citation>
    <scope>NUCLEOTIDE SEQUENCE [LARGE SCALE GENOMIC DNA]</scope>
    <source>
        <strain evidence="4 5">TH1</strain>
    </source>
</reference>
<comment type="caution">
    <text evidence="4">The sequence shown here is derived from an EMBL/GenBank/DDBJ whole genome shotgun (WGS) entry which is preliminary data.</text>
</comment>
<evidence type="ECO:0000256" key="1">
    <source>
        <dbReference type="ARBA" id="ARBA00022884"/>
    </source>
</evidence>